<evidence type="ECO:0000256" key="1">
    <source>
        <dbReference type="ARBA" id="ARBA00007452"/>
    </source>
</evidence>
<dbReference type="InterPro" id="IPR037278">
    <property type="entry name" value="ARFGAP/RecO"/>
</dbReference>
<dbReference type="PANTHER" id="PTHR33991">
    <property type="entry name" value="DNA REPAIR PROTEIN RECO"/>
    <property type="match status" value="1"/>
</dbReference>
<dbReference type="InterPro" id="IPR022572">
    <property type="entry name" value="DNA_rep/recomb_RecO_N"/>
</dbReference>
<comment type="similarity">
    <text evidence="1 7">Belongs to the RecO family.</text>
</comment>
<keyword evidence="3 7" id="KW-0227">DNA damage</keyword>
<dbReference type="GO" id="GO:0006302">
    <property type="term" value="P:double-strand break repair"/>
    <property type="evidence" value="ECO:0007669"/>
    <property type="project" value="TreeGrafter"/>
</dbReference>
<dbReference type="OrthoDB" id="9797083at2"/>
<accession>A0A2T4ZC49</accession>
<proteinExistence type="inferred from homology"/>
<comment type="caution">
    <text evidence="9">The sequence shown here is derived from an EMBL/GenBank/DDBJ whole genome shotgun (WGS) entry which is preliminary data.</text>
</comment>
<comment type="function">
    <text evidence="7">Involved in DNA repair and RecF pathway recombination.</text>
</comment>
<evidence type="ECO:0000313" key="9">
    <source>
        <dbReference type="EMBL" id="PTM59471.1"/>
    </source>
</evidence>
<sequence length="251" mass="28218">MLAKCEGIVIRTRDYGESHKVVTLFTQEQGKIAVMARGAKKTKSRLGAVTQPFTSGWFLCFSGSSGMATLSQAEIQRARYSLRSDLTLTAVAAYMTELLDRLTEEREVQPVLYSLLETTLDMLEEGADPDILTHIFELKVLEVGGYRPRLDGCVHCGAVDRSVRFSVAMGGFLCLDCSHRDRQAIAISAATARVLKLLQRMTPDRVGEVDLKAETRTQLEKVIRAFLDEYVGQSLKSRDFLDRMKRDWRDE</sequence>
<reference evidence="9 10" key="1">
    <citation type="submission" date="2018-04" db="EMBL/GenBank/DDBJ databases">
        <title>Genomic Encyclopedia of Archaeal and Bacterial Type Strains, Phase II (KMG-II): from individual species to whole genera.</title>
        <authorList>
            <person name="Goeker M."/>
        </authorList>
    </citation>
    <scope>NUCLEOTIDE SEQUENCE [LARGE SCALE GENOMIC DNA]</scope>
    <source>
        <strain evidence="9 10">DSM 45169</strain>
    </source>
</reference>
<dbReference type="EMBL" id="PZZP01000001">
    <property type="protein sequence ID" value="PTM59471.1"/>
    <property type="molecule type" value="Genomic_DNA"/>
</dbReference>
<protein>
    <recommendedName>
        <fullName evidence="2 7">DNA repair protein RecO</fullName>
    </recommendedName>
    <alternativeName>
        <fullName evidence="6 7">Recombination protein O</fullName>
    </alternativeName>
</protein>
<dbReference type="SUPFAM" id="SSF50249">
    <property type="entry name" value="Nucleic acid-binding proteins"/>
    <property type="match status" value="1"/>
</dbReference>
<evidence type="ECO:0000256" key="2">
    <source>
        <dbReference type="ARBA" id="ARBA00021310"/>
    </source>
</evidence>
<gene>
    <name evidence="7" type="primary">recO</name>
    <name evidence="9" type="ORF">C8J48_2094</name>
</gene>
<evidence type="ECO:0000256" key="4">
    <source>
        <dbReference type="ARBA" id="ARBA00023172"/>
    </source>
</evidence>
<dbReference type="RefSeq" id="WP_107726486.1">
    <property type="nucleotide sequence ID" value="NZ_PZZP01000001.1"/>
</dbReference>
<evidence type="ECO:0000256" key="6">
    <source>
        <dbReference type="ARBA" id="ARBA00033409"/>
    </source>
</evidence>
<dbReference type="PANTHER" id="PTHR33991:SF1">
    <property type="entry name" value="DNA REPAIR PROTEIN RECO"/>
    <property type="match status" value="1"/>
</dbReference>
<dbReference type="InterPro" id="IPR012340">
    <property type="entry name" value="NA-bd_OB-fold"/>
</dbReference>
<dbReference type="AlphaFoldDB" id="A0A2T4ZC49"/>
<evidence type="ECO:0000313" key="10">
    <source>
        <dbReference type="Proteomes" id="UP000241639"/>
    </source>
</evidence>
<dbReference type="HAMAP" id="MF_00201">
    <property type="entry name" value="RecO"/>
    <property type="match status" value="1"/>
</dbReference>
<dbReference type="SUPFAM" id="SSF57863">
    <property type="entry name" value="ArfGap/RecO-like zinc finger"/>
    <property type="match status" value="1"/>
</dbReference>
<dbReference type="NCBIfam" id="TIGR00613">
    <property type="entry name" value="reco"/>
    <property type="match status" value="1"/>
</dbReference>
<evidence type="ECO:0000259" key="8">
    <source>
        <dbReference type="Pfam" id="PF11967"/>
    </source>
</evidence>
<evidence type="ECO:0000256" key="7">
    <source>
        <dbReference type="HAMAP-Rule" id="MF_00201"/>
    </source>
</evidence>
<feature type="domain" description="DNA replication/recombination mediator RecO N-terminal" evidence="8">
    <location>
        <begin position="1"/>
        <end position="76"/>
    </location>
</feature>
<dbReference type="GO" id="GO:0043590">
    <property type="term" value="C:bacterial nucleoid"/>
    <property type="evidence" value="ECO:0007669"/>
    <property type="project" value="TreeGrafter"/>
</dbReference>
<dbReference type="GO" id="GO:0006310">
    <property type="term" value="P:DNA recombination"/>
    <property type="evidence" value="ECO:0007669"/>
    <property type="project" value="UniProtKB-UniRule"/>
</dbReference>
<dbReference type="InterPro" id="IPR042242">
    <property type="entry name" value="RecO_C"/>
</dbReference>
<dbReference type="Pfam" id="PF11967">
    <property type="entry name" value="RecO_N"/>
    <property type="match status" value="1"/>
</dbReference>
<dbReference type="InterPro" id="IPR003717">
    <property type="entry name" value="RecO"/>
</dbReference>
<dbReference type="Gene3D" id="1.20.1440.120">
    <property type="entry name" value="Recombination protein O, C-terminal domain"/>
    <property type="match status" value="1"/>
</dbReference>
<dbReference type="Proteomes" id="UP000241639">
    <property type="component" value="Unassembled WGS sequence"/>
</dbReference>
<name>A0A2T4ZC49_9BACL</name>
<organism evidence="9 10">
    <name type="scientific">Desmospora activa DSM 45169</name>
    <dbReference type="NCBI Taxonomy" id="1121389"/>
    <lineage>
        <taxon>Bacteria</taxon>
        <taxon>Bacillati</taxon>
        <taxon>Bacillota</taxon>
        <taxon>Bacilli</taxon>
        <taxon>Bacillales</taxon>
        <taxon>Thermoactinomycetaceae</taxon>
        <taxon>Desmospora</taxon>
    </lineage>
</organism>
<keyword evidence="5 7" id="KW-0234">DNA repair</keyword>
<evidence type="ECO:0000256" key="5">
    <source>
        <dbReference type="ARBA" id="ARBA00023204"/>
    </source>
</evidence>
<keyword evidence="10" id="KW-1185">Reference proteome</keyword>
<evidence type="ECO:0000256" key="3">
    <source>
        <dbReference type="ARBA" id="ARBA00022763"/>
    </source>
</evidence>
<dbReference type="Pfam" id="PF02565">
    <property type="entry name" value="RecO_C"/>
    <property type="match status" value="1"/>
</dbReference>
<dbReference type="Gene3D" id="2.40.50.140">
    <property type="entry name" value="Nucleic acid-binding proteins"/>
    <property type="match status" value="1"/>
</dbReference>
<keyword evidence="4 7" id="KW-0233">DNA recombination</keyword>